<organism evidence="2 4">
    <name type="scientific">Cucumis melo var. makuwa</name>
    <name type="common">Oriental melon</name>
    <dbReference type="NCBI Taxonomy" id="1194695"/>
    <lineage>
        <taxon>Eukaryota</taxon>
        <taxon>Viridiplantae</taxon>
        <taxon>Streptophyta</taxon>
        <taxon>Embryophyta</taxon>
        <taxon>Tracheophyta</taxon>
        <taxon>Spermatophyta</taxon>
        <taxon>Magnoliopsida</taxon>
        <taxon>eudicotyledons</taxon>
        <taxon>Gunneridae</taxon>
        <taxon>Pentapetalae</taxon>
        <taxon>rosids</taxon>
        <taxon>fabids</taxon>
        <taxon>Cucurbitales</taxon>
        <taxon>Cucurbitaceae</taxon>
        <taxon>Benincaseae</taxon>
        <taxon>Cucumis</taxon>
    </lineage>
</organism>
<dbReference type="InterPro" id="IPR025312">
    <property type="entry name" value="DUF4216"/>
</dbReference>
<dbReference type="EMBL" id="SSTE01001308">
    <property type="protein sequence ID" value="KAA0065670.1"/>
    <property type="molecule type" value="Genomic_DNA"/>
</dbReference>
<reference evidence="4 5" key="1">
    <citation type="submission" date="2019-08" db="EMBL/GenBank/DDBJ databases">
        <title>Draft genome sequences of two oriental melons (Cucumis melo L. var makuwa).</title>
        <authorList>
            <person name="Kwon S.-Y."/>
        </authorList>
    </citation>
    <scope>NUCLEOTIDE SEQUENCE [LARGE SCALE GENOMIC DNA]</scope>
    <source>
        <strain evidence="5">cv. Chang Bougi</strain>
        <strain evidence="4">cv. SW 3</strain>
        <tissue evidence="2">Leaf</tissue>
    </source>
</reference>
<evidence type="ECO:0000313" key="4">
    <source>
        <dbReference type="Proteomes" id="UP000321393"/>
    </source>
</evidence>
<evidence type="ECO:0000259" key="1">
    <source>
        <dbReference type="Pfam" id="PF13952"/>
    </source>
</evidence>
<dbReference type="Pfam" id="PF13952">
    <property type="entry name" value="DUF4216"/>
    <property type="match status" value="1"/>
</dbReference>
<dbReference type="EMBL" id="SSTD01008475">
    <property type="protein sequence ID" value="TYK15515.1"/>
    <property type="molecule type" value="Genomic_DNA"/>
</dbReference>
<evidence type="ECO:0000313" key="2">
    <source>
        <dbReference type="EMBL" id="KAA0065670.1"/>
    </source>
</evidence>
<comment type="caution">
    <text evidence="2">The sequence shown here is derived from an EMBL/GenBank/DDBJ whole genome shotgun (WGS) entry which is preliminary data.</text>
</comment>
<evidence type="ECO:0000313" key="3">
    <source>
        <dbReference type="EMBL" id="TYK15515.1"/>
    </source>
</evidence>
<gene>
    <name evidence="3" type="ORF">E5676_scaffold35G00020</name>
    <name evidence="2" type="ORF">E6C27_scaffold90G001340</name>
</gene>
<proteinExistence type="predicted"/>
<name>A0A5A7VEP6_CUCMM</name>
<accession>A0A5A7VEP6</accession>
<dbReference type="Proteomes" id="UP000321947">
    <property type="component" value="Unassembled WGS sequence"/>
</dbReference>
<dbReference type="Proteomes" id="UP000321393">
    <property type="component" value="Unassembled WGS sequence"/>
</dbReference>
<protein>
    <submittedName>
        <fullName evidence="2">Acidic leucine-rich nuclear phosphoprotein 32 family member A-like</fullName>
    </submittedName>
</protein>
<feature type="domain" description="DUF4216" evidence="1">
    <location>
        <begin position="4"/>
        <end position="67"/>
    </location>
</feature>
<evidence type="ECO:0000313" key="5">
    <source>
        <dbReference type="Proteomes" id="UP000321947"/>
    </source>
</evidence>
<sequence>MGRGVRLFKSRWFGTNKNKNHRTHVKLGYKSINKSNFLFPKEPVILAIKAYQVYYIDDPKNGANWKVLLVVQNKSTWVITEVDDVEDQQLNVLEIVVKHRVDEHIEDDTLCRLDVDPTIVERPIVRHVVDNFIYDG</sequence>
<dbReference type="AlphaFoldDB" id="A0A5A7VEP6"/>